<comment type="caution">
    <text evidence="2">The sequence shown here is derived from an EMBL/GenBank/DDBJ whole genome shotgun (WGS) entry which is preliminary data.</text>
</comment>
<sequence>MPEVLSMSPPLVVLHPNATPGNEDGGAEVERARRESRRREEADDYSSEREQSRFARHVVRATSSSSILFPLVCLIKQTKGQRHEVLPGGEKAHGGISFVRRDSHAMNRRRAPIDSSLTPVPRGTK</sequence>
<feature type="region of interest" description="Disordered" evidence="1">
    <location>
        <begin position="1"/>
        <end position="53"/>
    </location>
</feature>
<evidence type="ECO:0000313" key="3">
    <source>
        <dbReference type="Proteomes" id="UP000275267"/>
    </source>
</evidence>
<reference evidence="3" key="1">
    <citation type="journal article" date="2019" name="Nat. Commun.">
        <title>The genome of broomcorn millet.</title>
        <authorList>
            <person name="Zou C."/>
            <person name="Miki D."/>
            <person name="Li D."/>
            <person name="Tang Q."/>
            <person name="Xiao L."/>
            <person name="Rajput S."/>
            <person name="Deng P."/>
            <person name="Jia W."/>
            <person name="Huang R."/>
            <person name="Zhang M."/>
            <person name="Sun Y."/>
            <person name="Hu J."/>
            <person name="Fu X."/>
            <person name="Schnable P.S."/>
            <person name="Li F."/>
            <person name="Zhang H."/>
            <person name="Feng B."/>
            <person name="Zhu X."/>
            <person name="Liu R."/>
            <person name="Schnable J.C."/>
            <person name="Zhu J.-K."/>
            <person name="Zhang H."/>
        </authorList>
    </citation>
    <scope>NUCLEOTIDE SEQUENCE [LARGE SCALE GENOMIC DNA]</scope>
</reference>
<evidence type="ECO:0000313" key="2">
    <source>
        <dbReference type="EMBL" id="RLN22559.1"/>
    </source>
</evidence>
<keyword evidence="3" id="KW-1185">Reference proteome</keyword>
<dbReference type="AlphaFoldDB" id="A0A3L6SIX5"/>
<dbReference type="Proteomes" id="UP000275267">
    <property type="component" value="Unassembled WGS sequence"/>
</dbReference>
<name>A0A3L6SIX5_PANMI</name>
<gene>
    <name evidence="2" type="ORF">C2845_PM07G15490</name>
</gene>
<evidence type="ECO:0000256" key="1">
    <source>
        <dbReference type="SAM" id="MobiDB-lite"/>
    </source>
</evidence>
<feature type="compositionally biased region" description="Basic and acidic residues" evidence="1">
    <location>
        <begin position="28"/>
        <end position="53"/>
    </location>
</feature>
<accession>A0A3L6SIX5</accession>
<protein>
    <submittedName>
        <fullName evidence="2">Uncharacterized protein</fullName>
    </submittedName>
</protein>
<feature type="region of interest" description="Disordered" evidence="1">
    <location>
        <begin position="103"/>
        <end position="125"/>
    </location>
</feature>
<dbReference type="EMBL" id="PQIB02000004">
    <property type="protein sequence ID" value="RLN22559.1"/>
    <property type="molecule type" value="Genomic_DNA"/>
</dbReference>
<organism evidence="2 3">
    <name type="scientific">Panicum miliaceum</name>
    <name type="common">Proso millet</name>
    <name type="synonym">Broomcorn millet</name>
    <dbReference type="NCBI Taxonomy" id="4540"/>
    <lineage>
        <taxon>Eukaryota</taxon>
        <taxon>Viridiplantae</taxon>
        <taxon>Streptophyta</taxon>
        <taxon>Embryophyta</taxon>
        <taxon>Tracheophyta</taxon>
        <taxon>Spermatophyta</taxon>
        <taxon>Magnoliopsida</taxon>
        <taxon>Liliopsida</taxon>
        <taxon>Poales</taxon>
        <taxon>Poaceae</taxon>
        <taxon>PACMAD clade</taxon>
        <taxon>Panicoideae</taxon>
        <taxon>Panicodae</taxon>
        <taxon>Paniceae</taxon>
        <taxon>Panicinae</taxon>
        <taxon>Panicum</taxon>
        <taxon>Panicum sect. Panicum</taxon>
    </lineage>
</organism>
<proteinExistence type="predicted"/>